<dbReference type="EMBL" id="KV878586">
    <property type="protein sequence ID" value="OJJ59262.1"/>
    <property type="molecule type" value="Genomic_DNA"/>
</dbReference>
<name>A0A1L9TIM5_9EURO</name>
<dbReference type="OrthoDB" id="76567at2759"/>
<dbReference type="VEuPathDB" id="FungiDB:ASPSYDRAFT_89973"/>
<gene>
    <name evidence="1" type="ORF">ASPSYDRAFT_89973</name>
</gene>
<sequence length="290" mass="32124">MAINGSIINGDAEDSMNDPGRGFLGSLAPSVIPHYAYRGREQFLCDYNAFSQQYNNPPNCADQWFVVTGVSKGIFDSNFRDPETGPFSKWCSYDAALELLLVKMPESTTHSTASSTFNRILLKALEPLGMDLALACIGSGCHFGDMGGKEPDQAWRPIRLPPGRSRAWPVVVLEVALSETQAKLRSDVRYWLRASEGDVKSVITLSIGSNARRIVIGKWATNAEGHQYEQQNVVVSRNGNGRVSITGAPLVIGFEELFLRSPTVPRERDIEVSHEMLEFIAARTWEEQEN</sequence>
<dbReference type="AlphaFoldDB" id="A0A1L9TIM5"/>
<proteinExistence type="predicted"/>
<dbReference type="GeneID" id="63768330"/>
<keyword evidence="2" id="KW-1185">Reference proteome</keyword>
<dbReference type="Proteomes" id="UP000184356">
    <property type="component" value="Unassembled WGS sequence"/>
</dbReference>
<protein>
    <submittedName>
        <fullName evidence="1">Uncharacterized protein</fullName>
    </submittedName>
</protein>
<dbReference type="RefSeq" id="XP_040703068.1">
    <property type="nucleotide sequence ID" value="XM_040852257.1"/>
</dbReference>
<dbReference type="STRING" id="1036612.A0A1L9TIM5"/>
<evidence type="ECO:0000313" key="1">
    <source>
        <dbReference type="EMBL" id="OJJ59262.1"/>
    </source>
</evidence>
<reference evidence="2" key="1">
    <citation type="journal article" date="2017" name="Genome Biol.">
        <title>Comparative genomics reveals high biological diversity and specific adaptations in the industrially and medically important fungal genus Aspergillus.</title>
        <authorList>
            <person name="de Vries R.P."/>
            <person name="Riley R."/>
            <person name="Wiebenga A."/>
            <person name="Aguilar-Osorio G."/>
            <person name="Amillis S."/>
            <person name="Uchima C.A."/>
            <person name="Anderluh G."/>
            <person name="Asadollahi M."/>
            <person name="Askin M."/>
            <person name="Barry K."/>
            <person name="Battaglia E."/>
            <person name="Bayram O."/>
            <person name="Benocci T."/>
            <person name="Braus-Stromeyer S.A."/>
            <person name="Caldana C."/>
            <person name="Canovas D."/>
            <person name="Cerqueira G.C."/>
            <person name="Chen F."/>
            <person name="Chen W."/>
            <person name="Choi C."/>
            <person name="Clum A."/>
            <person name="Dos Santos R.A."/>
            <person name="Damasio A.R."/>
            <person name="Diallinas G."/>
            <person name="Emri T."/>
            <person name="Fekete E."/>
            <person name="Flipphi M."/>
            <person name="Freyberg S."/>
            <person name="Gallo A."/>
            <person name="Gournas C."/>
            <person name="Habgood R."/>
            <person name="Hainaut M."/>
            <person name="Harispe M.L."/>
            <person name="Henrissat B."/>
            <person name="Hilden K.S."/>
            <person name="Hope R."/>
            <person name="Hossain A."/>
            <person name="Karabika E."/>
            <person name="Karaffa L."/>
            <person name="Karanyi Z."/>
            <person name="Krasevec N."/>
            <person name="Kuo A."/>
            <person name="Kusch H."/>
            <person name="LaButti K."/>
            <person name="Lagendijk E.L."/>
            <person name="Lapidus A."/>
            <person name="Levasseur A."/>
            <person name="Lindquist E."/>
            <person name="Lipzen A."/>
            <person name="Logrieco A.F."/>
            <person name="MacCabe A."/>
            <person name="Maekelae M.R."/>
            <person name="Malavazi I."/>
            <person name="Melin P."/>
            <person name="Meyer V."/>
            <person name="Mielnichuk N."/>
            <person name="Miskei M."/>
            <person name="Molnar A.P."/>
            <person name="Mule G."/>
            <person name="Ngan C.Y."/>
            <person name="Orejas M."/>
            <person name="Orosz E."/>
            <person name="Ouedraogo J.P."/>
            <person name="Overkamp K.M."/>
            <person name="Park H.-S."/>
            <person name="Perrone G."/>
            <person name="Piumi F."/>
            <person name="Punt P.J."/>
            <person name="Ram A.F."/>
            <person name="Ramon A."/>
            <person name="Rauscher S."/>
            <person name="Record E."/>
            <person name="Riano-Pachon D.M."/>
            <person name="Robert V."/>
            <person name="Roehrig J."/>
            <person name="Ruller R."/>
            <person name="Salamov A."/>
            <person name="Salih N.S."/>
            <person name="Samson R.A."/>
            <person name="Sandor E."/>
            <person name="Sanguinetti M."/>
            <person name="Schuetze T."/>
            <person name="Sepcic K."/>
            <person name="Shelest E."/>
            <person name="Sherlock G."/>
            <person name="Sophianopoulou V."/>
            <person name="Squina F.M."/>
            <person name="Sun H."/>
            <person name="Susca A."/>
            <person name="Todd R.B."/>
            <person name="Tsang A."/>
            <person name="Unkles S.E."/>
            <person name="van de Wiele N."/>
            <person name="van Rossen-Uffink D."/>
            <person name="Oliveira J.V."/>
            <person name="Vesth T.C."/>
            <person name="Visser J."/>
            <person name="Yu J.-H."/>
            <person name="Zhou M."/>
            <person name="Andersen M.R."/>
            <person name="Archer D.B."/>
            <person name="Baker S.E."/>
            <person name="Benoit I."/>
            <person name="Brakhage A.A."/>
            <person name="Braus G.H."/>
            <person name="Fischer R."/>
            <person name="Frisvad J.C."/>
            <person name="Goldman G.H."/>
            <person name="Houbraken J."/>
            <person name="Oakley B."/>
            <person name="Pocsi I."/>
            <person name="Scazzocchio C."/>
            <person name="Seiboth B."/>
            <person name="vanKuyk P.A."/>
            <person name="Wortman J."/>
            <person name="Dyer P.S."/>
            <person name="Grigoriev I.V."/>
        </authorList>
    </citation>
    <scope>NUCLEOTIDE SEQUENCE [LARGE SCALE GENOMIC DNA]</scope>
    <source>
        <strain evidence="2">CBS 593.65</strain>
    </source>
</reference>
<evidence type="ECO:0000313" key="2">
    <source>
        <dbReference type="Proteomes" id="UP000184356"/>
    </source>
</evidence>
<accession>A0A1L9TIM5</accession>
<organism evidence="1 2">
    <name type="scientific">Aspergillus sydowii CBS 593.65</name>
    <dbReference type="NCBI Taxonomy" id="1036612"/>
    <lineage>
        <taxon>Eukaryota</taxon>
        <taxon>Fungi</taxon>
        <taxon>Dikarya</taxon>
        <taxon>Ascomycota</taxon>
        <taxon>Pezizomycotina</taxon>
        <taxon>Eurotiomycetes</taxon>
        <taxon>Eurotiomycetidae</taxon>
        <taxon>Eurotiales</taxon>
        <taxon>Aspergillaceae</taxon>
        <taxon>Aspergillus</taxon>
        <taxon>Aspergillus subgen. Nidulantes</taxon>
    </lineage>
</organism>